<reference evidence="2" key="1">
    <citation type="submission" date="2013-04" db="EMBL/GenBank/DDBJ databases">
        <title>Thioclava sp. 13D2W-2 Genome Sequencing.</title>
        <authorList>
            <person name="Lai Q."/>
            <person name="Li G."/>
            <person name="Shao Z."/>
        </authorList>
    </citation>
    <scope>NUCLEOTIDE SEQUENCE [LARGE SCALE GENOMIC DNA]</scope>
    <source>
        <strain evidence="2">13D2W-2</strain>
    </source>
</reference>
<name>A0A085TV91_9RHOB</name>
<dbReference type="RefSeq" id="WP_081874971.1">
    <property type="nucleotide sequence ID" value="NZ_AQRC01000009.1"/>
</dbReference>
<dbReference type="InterPro" id="IPR011990">
    <property type="entry name" value="TPR-like_helical_dom_sf"/>
</dbReference>
<sequence>MCLSQSRPEATDPTVATPASPARRYLHALGAGLVALALAGCLPAPPQADASRAASSTLALPPATLAPSPHISPAALPDNGRLGRDFLELSFYLETGRPLAQFTRFEGPVSIALAGPAPPVARRELDRLVARLREEAGLPVSARPGAANTITVQFVPKAVMRRSVPNVACFVVPDTRDWVDYKSARGTGRTDWSRLTQRRHATVFIPDPATPQEIRDCLHEEISQALGPVNDLYRLPDTVWNDDNFHTVLTRFDMTILRAYYDPALRSGMSREEVAARLPEILARVNPGGGLRAPLPEDPTPQAYVRAITTALGSGASDARRRAAARTATEIATRWGWTDSRAGFAWFALGRLVMKTDPDAAIAAYRNAGAIYRALPGAAIQSAHIDMQLAAFALGTGRPRDAIELVNRALVLAQAGENASLMATLYMIRAEAYGRLGDPDQAQRARLDMQQWARYGFGSDAAVKRRTSEVAALAVAGARAN</sequence>
<evidence type="ECO:0000313" key="2">
    <source>
        <dbReference type="Proteomes" id="UP000028607"/>
    </source>
</evidence>
<dbReference type="OrthoDB" id="7823193at2"/>
<proteinExistence type="predicted"/>
<dbReference type="AlphaFoldDB" id="A0A085TV91"/>
<comment type="caution">
    <text evidence="1">The sequence shown here is derived from an EMBL/GenBank/DDBJ whole genome shotgun (WGS) entry which is preliminary data.</text>
</comment>
<dbReference type="eggNOG" id="ENOG502Z7V7">
    <property type="taxonomic scope" value="Bacteria"/>
</dbReference>
<gene>
    <name evidence="1" type="ORF">DW2_12325</name>
</gene>
<dbReference type="STRING" id="1317124.DW2_12325"/>
<protein>
    <recommendedName>
        <fullName evidence="3">ATP-dependent transcriptional regulator</fullName>
    </recommendedName>
</protein>
<dbReference type="Gene3D" id="1.25.40.10">
    <property type="entry name" value="Tetratricopeptide repeat domain"/>
    <property type="match status" value="1"/>
</dbReference>
<keyword evidence="2" id="KW-1185">Reference proteome</keyword>
<evidence type="ECO:0000313" key="1">
    <source>
        <dbReference type="EMBL" id="KFE34638.1"/>
    </source>
</evidence>
<dbReference type="EMBL" id="AQRC01000009">
    <property type="protein sequence ID" value="KFE34638.1"/>
    <property type="molecule type" value="Genomic_DNA"/>
</dbReference>
<reference evidence="1 2" key="2">
    <citation type="journal article" date="2015" name="Antonie Van Leeuwenhoek">
        <title>Thioclava indica sp. nov., isolated from surface seawater of the Indian Ocean.</title>
        <authorList>
            <person name="Liu Y."/>
            <person name="Lai Q."/>
            <person name="Du J."/>
            <person name="Xu H."/>
            <person name="Jiang L."/>
            <person name="Shao Z."/>
        </authorList>
    </citation>
    <scope>NUCLEOTIDE SEQUENCE [LARGE SCALE GENOMIC DNA]</scope>
    <source>
        <strain evidence="1 2">13D2W-2</strain>
    </source>
</reference>
<dbReference type="SUPFAM" id="SSF48452">
    <property type="entry name" value="TPR-like"/>
    <property type="match status" value="1"/>
</dbReference>
<dbReference type="InterPro" id="IPR021323">
    <property type="entry name" value="DUF2927"/>
</dbReference>
<dbReference type="PATRIC" id="fig|1317124.6.peg.2496"/>
<dbReference type="Proteomes" id="UP000028607">
    <property type="component" value="Unassembled WGS sequence"/>
</dbReference>
<accession>A0A085TV91</accession>
<evidence type="ECO:0008006" key="3">
    <source>
        <dbReference type="Google" id="ProtNLM"/>
    </source>
</evidence>
<dbReference type="Pfam" id="PF11150">
    <property type="entry name" value="DUF2927"/>
    <property type="match status" value="1"/>
</dbReference>
<organism evidence="1 2">
    <name type="scientific">Thioclava atlantica</name>
    <dbReference type="NCBI Taxonomy" id="1317124"/>
    <lineage>
        <taxon>Bacteria</taxon>
        <taxon>Pseudomonadati</taxon>
        <taxon>Pseudomonadota</taxon>
        <taxon>Alphaproteobacteria</taxon>
        <taxon>Rhodobacterales</taxon>
        <taxon>Paracoccaceae</taxon>
        <taxon>Thioclava</taxon>
    </lineage>
</organism>